<keyword evidence="3" id="KW-1185">Reference proteome</keyword>
<feature type="region of interest" description="Disordered" evidence="1">
    <location>
        <begin position="139"/>
        <end position="167"/>
    </location>
</feature>
<gene>
    <name evidence="2" type="ORF">VPNG_05127</name>
</gene>
<accession>A0A423X4S8</accession>
<proteinExistence type="predicted"/>
<evidence type="ECO:0000313" key="3">
    <source>
        <dbReference type="Proteomes" id="UP000285146"/>
    </source>
</evidence>
<name>A0A423X4S8_9PEZI</name>
<reference evidence="2 3" key="1">
    <citation type="submission" date="2015-09" db="EMBL/GenBank/DDBJ databases">
        <title>Host preference determinants of Valsa canker pathogens revealed by comparative genomics.</title>
        <authorList>
            <person name="Yin Z."/>
            <person name="Huang L."/>
        </authorList>
    </citation>
    <scope>NUCLEOTIDE SEQUENCE [LARGE SCALE GENOMIC DNA]</scope>
    <source>
        <strain evidence="2 3">SXYLt</strain>
    </source>
</reference>
<evidence type="ECO:0000256" key="1">
    <source>
        <dbReference type="SAM" id="MobiDB-lite"/>
    </source>
</evidence>
<dbReference type="EMBL" id="LKEB01000028">
    <property type="protein sequence ID" value="ROW10730.1"/>
    <property type="molecule type" value="Genomic_DNA"/>
</dbReference>
<feature type="compositionally biased region" description="Low complexity" evidence="1">
    <location>
        <begin position="139"/>
        <end position="150"/>
    </location>
</feature>
<sequence length="167" mass="18743">MPGDCGPNTKHRLCVTLSISGTLTIEFPHRKWATTFSKFLKRSTYHQGCNPRIRGRRNDHVRLDLLPKKTHIDRVQFRGEGDHLTFKFDKEQSAQDWCEGSGLWSISKDGGHELQVTLPLCWTHQYFEACIMSVSSSTRSRDSSAGAASVKSEDVVESSGPSYAPDD</sequence>
<evidence type="ECO:0000313" key="2">
    <source>
        <dbReference type="EMBL" id="ROW10730.1"/>
    </source>
</evidence>
<comment type="caution">
    <text evidence="2">The sequence shown here is derived from an EMBL/GenBank/DDBJ whole genome shotgun (WGS) entry which is preliminary data.</text>
</comment>
<dbReference type="InParanoid" id="A0A423X4S8"/>
<organism evidence="2 3">
    <name type="scientific">Cytospora leucostoma</name>
    <dbReference type="NCBI Taxonomy" id="1230097"/>
    <lineage>
        <taxon>Eukaryota</taxon>
        <taxon>Fungi</taxon>
        <taxon>Dikarya</taxon>
        <taxon>Ascomycota</taxon>
        <taxon>Pezizomycotina</taxon>
        <taxon>Sordariomycetes</taxon>
        <taxon>Sordariomycetidae</taxon>
        <taxon>Diaporthales</taxon>
        <taxon>Cytosporaceae</taxon>
        <taxon>Cytospora</taxon>
    </lineage>
</organism>
<dbReference type="Proteomes" id="UP000285146">
    <property type="component" value="Unassembled WGS sequence"/>
</dbReference>
<protein>
    <submittedName>
        <fullName evidence="2">Uncharacterized protein</fullName>
    </submittedName>
</protein>
<dbReference type="AlphaFoldDB" id="A0A423X4S8"/>